<evidence type="ECO:0000256" key="6">
    <source>
        <dbReference type="ARBA" id="ARBA00023242"/>
    </source>
</evidence>
<evidence type="ECO:0000256" key="1">
    <source>
        <dbReference type="ARBA" id="ARBA00004123"/>
    </source>
</evidence>
<comment type="subcellular location">
    <subcellularLocation>
        <location evidence="1">Nucleus</location>
    </subcellularLocation>
</comment>
<name>A0AAD9LDT8_BABDI</name>
<dbReference type="EMBL" id="JAHBMH010000073">
    <property type="protein sequence ID" value="KAK1932750.1"/>
    <property type="molecule type" value="Genomic_DNA"/>
</dbReference>
<dbReference type="SUPFAM" id="SSF57667">
    <property type="entry name" value="beta-beta-alpha zinc fingers"/>
    <property type="match status" value="1"/>
</dbReference>
<sequence length="140" mass="15054">MPKFYCEYCGIYLTHSSPGGRKQHSLGRKHINAKVDYYQSKQAIYVALICTELVREHFFQPPPFVNPGVPPQGGFPPIVPGAAVPSIPGVPPLGGNPQVPMYDAQPGVRMIPPAPPSHPPPPYVGKVGLGVPPNPPYGLR</sequence>
<feature type="domain" description="Matrin-type" evidence="9">
    <location>
        <begin position="4"/>
        <end position="36"/>
    </location>
</feature>
<dbReference type="InterPro" id="IPR013085">
    <property type="entry name" value="U1-CZ_Znf_C2H2"/>
</dbReference>
<keyword evidence="7" id="KW-0687">Ribonucleoprotein</keyword>
<dbReference type="GO" id="GO:0000395">
    <property type="term" value="P:mRNA 5'-splice site recognition"/>
    <property type="evidence" value="ECO:0007669"/>
    <property type="project" value="InterPro"/>
</dbReference>
<dbReference type="GO" id="GO:0008270">
    <property type="term" value="F:zinc ion binding"/>
    <property type="evidence" value="ECO:0007669"/>
    <property type="project" value="UniProtKB-KW"/>
</dbReference>
<dbReference type="GO" id="GO:0030627">
    <property type="term" value="F:pre-mRNA 5'-splice site binding"/>
    <property type="evidence" value="ECO:0007669"/>
    <property type="project" value="InterPro"/>
</dbReference>
<evidence type="ECO:0000256" key="5">
    <source>
        <dbReference type="ARBA" id="ARBA00022884"/>
    </source>
</evidence>
<evidence type="ECO:0000256" key="8">
    <source>
        <dbReference type="SAM" id="MobiDB-lite"/>
    </source>
</evidence>
<evidence type="ECO:0000313" key="10">
    <source>
        <dbReference type="EMBL" id="KAK1932750.1"/>
    </source>
</evidence>
<reference evidence="10" key="2">
    <citation type="submission" date="2021-05" db="EMBL/GenBank/DDBJ databases">
        <authorList>
            <person name="Pain A."/>
        </authorList>
    </citation>
    <scope>NUCLEOTIDE SEQUENCE</scope>
    <source>
        <strain evidence="10">1802A</strain>
    </source>
</reference>
<dbReference type="GO" id="GO:0005685">
    <property type="term" value="C:U1 snRNP"/>
    <property type="evidence" value="ECO:0007669"/>
    <property type="project" value="InterPro"/>
</dbReference>
<feature type="compositionally biased region" description="Pro residues" evidence="8">
    <location>
        <begin position="112"/>
        <end position="123"/>
    </location>
</feature>
<evidence type="ECO:0000256" key="4">
    <source>
        <dbReference type="ARBA" id="ARBA00022833"/>
    </source>
</evidence>
<keyword evidence="5" id="KW-0694">RNA-binding</keyword>
<evidence type="ECO:0000256" key="2">
    <source>
        <dbReference type="ARBA" id="ARBA00022723"/>
    </source>
</evidence>
<feature type="region of interest" description="Disordered" evidence="8">
    <location>
        <begin position="95"/>
        <end position="127"/>
    </location>
</feature>
<reference evidence="10" key="1">
    <citation type="journal article" date="2014" name="Nucleic Acids Res.">
        <title>The evolutionary dynamics of variant antigen genes in Babesia reveal a history of genomic innovation underlying host-parasite interaction.</title>
        <authorList>
            <person name="Jackson A.P."/>
            <person name="Otto T.D."/>
            <person name="Darby A."/>
            <person name="Ramaprasad A."/>
            <person name="Xia D."/>
            <person name="Echaide I.E."/>
            <person name="Farber M."/>
            <person name="Gahlot S."/>
            <person name="Gamble J."/>
            <person name="Gupta D."/>
            <person name="Gupta Y."/>
            <person name="Jackson L."/>
            <person name="Malandrin L."/>
            <person name="Malas T.B."/>
            <person name="Moussa E."/>
            <person name="Nair M."/>
            <person name="Reid A.J."/>
            <person name="Sanders M."/>
            <person name="Sharma J."/>
            <person name="Tracey A."/>
            <person name="Quail M.A."/>
            <person name="Weir W."/>
            <person name="Wastling J.M."/>
            <person name="Hall N."/>
            <person name="Willadsen P."/>
            <person name="Lingelbach K."/>
            <person name="Shiels B."/>
            <person name="Tait A."/>
            <person name="Berriman M."/>
            <person name="Allred D.R."/>
            <person name="Pain A."/>
        </authorList>
    </citation>
    <scope>NUCLEOTIDE SEQUENCE</scope>
    <source>
        <strain evidence="10">1802A</strain>
    </source>
</reference>
<dbReference type="PANTHER" id="PTHR31148:SF1">
    <property type="entry name" value="U1 SMALL NUCLEAR RIBONUCLEOPROTEIN C"/>
    <property type="match status" value="1"/>
</dbReference>
<keyword evidence="3" id="KW-0863">Zinc-finger</keyword>
<dbReference type="PANTHER" id="PTHR31148">
    <property type="entry name" value="U1 SMALL NUCLEAR RIBONUCLEOPROTEIN C"/>
    <property type="match status" value="1"/>
</dbReference>
<evidence type="ECO:0000256" key="3">
    <source>
        <dbReference type="ARBA" id="ARBA00022771"/>
    </source>
</evidence>
<evidence type="ECO:0000256" key="7">
    <source>
        <dbReference type="ARBA" id="ARBA00023274"/>
    </source>
</evidence>
<organism evidence="10 11">
    <name type="scientific">Babesia divergens</name>
    <dbReference type="NCBI Taxonomy" id="32595"/>
    <lineage>
        <taxon>Eukaryota</taxon>
        <taxon>Sar</taxon>
        <taxon>Alveolata</taxon>
        <taxon>Apicomplexa</taxon>
        <taxon>Aconoidasida</taxon>
        <taxon>Piroplasmida</taxon>
        <taxon>Babesiidae</taxon>
        <taxon>Babesia</taxon>
    </lineage>
</organism>
<dbReference type="PROSITE" id="PS50171">
    <property type="entry name" value="ZF_MATRIN"/>
    <property type="match status" value="1"/>
</dbReference>
<evidence type="ECO:0000313" key="11">
    <source>
        <dbReference type="Proteomes" id="UP001195914"/>
    </source>
</evidence>
<comment type="caution">
    <text evidence="10">The sequence shown here is derived from an EMBL/GenBank/DDBJ whole genome shotgun (WGS) entry which is preliminary data.</text>
</comment>
<dbReference type="AlphaFoldDB" id="A0AAD9LDT8"/>
<keyword evidence="4" id="KW-0862">Zinc</keyword>
<accession>A0AAD9LDT8</accession>
<dbReference type="InterPro" id="IPR036236">
    <property type="entry name" value="Znf_C2H2_sf"/>
</dbReference>
<gene>
    <name evidence="10" type="ORF">X943_000627</name>
</gene>
<dbReference type="Gene3D" id="3.30.160.60">
    <property type="entry name" value="Classic Zinc Finger"/>
    <property type="match status" value="1"/>
</dbReference>
<proteinExistence type="predicted"/>
<evidence type="ECO:0000259" key="9">
    <source>
        <dbReference type="PROSITE" id="PS50171"/>
    </source>
</evidence>
<dbReference type="Proteomes" id="UP001195914">
    <property type="component" value="Unassembled WGS sequence"/>
</dbReference>
<keyword evidence="2" id="KW-0479">Metal-binding</keyword>
<dbReference type="PIRSF" id="PIRSF037969">
    <property type="entry name" value="U1_snRNP-C"/>
    <property type="match status" value="1"/>
</dbReference>
<dbReference type="Pfam" id="PF06220">
    <property type="entry name" value="zf-U1"/>
    <property type="match status" value="1"/>
</dbReference>
<dbReference type="InterPro" id="IPR017340">
    <property type="entry name" value="U1_snRNP-C"/>
</dbReference>
<keyword evidence="11" id="KW-1185">Reference proteome</keyword>
<protein>
    <submittedName>
        <fullName evidence="10">U1 zinc finger family protein</fullName>
    </submittedName>
</protein>
<dbReference type="InterPro" id="IPR000690">
    <property type="entry name" value="Matrin/U1-C_Znf_C2H2"/>
</dbReference>
<keyword evidence="6" id="KW-0539">Nucleus</keyword>